<evidence type="ECO:0000313" key="2">
    <source>
        <dbReference type="EMBL" id="TKA11840.1"/>
    </source>
</evidence>
<keyword evidence="3" id="KW-1185">Reference proteome</keyword>
<dbReference type="Gene3D" id="3.10.180.10">
    <property type="entry name" value="2,3-Dihydroxybiphenyl 1,2-Dioxygenase, domain 1"/>
    <property type="match status" value="2"/>
</dbReference>
<feature type="domain" description="VOC" evidence="1">
    <location>
        <begin position="10"/>
        <end position="123"/>
    </location>
</feature>
<dbReference type="InterPro" id="IPR029068">
    <property type="entry name" value="Glyas_Bleomycin-R_OHBP_Dase"/>
</dbReference>
<feature type="domain" description="VOC" evidence="1">
    <location>
        <begin position="137"/>
        <end position="258"/>
    </location>
</feature>
<dbReference type="Pfam" id="PF00903">
    <property type="entry name" value="Glyoxalase"/>
    <property type="match status" value="1"/>
</dbReference>
<dbReference type="AlphaFoldDB" id="A0A4U0SP69"/>
<protein>
    <submittedName>
        <fullName evidence="2">VOC family protein</fullName>
    </submittedName>
</protein>
<dbReference type="Proteomes" id="UP000305778">
    <property type="component" value="Unassembled WGS sequence"/>
</dbReference>
<sequence>MLTTQYAPGAPDWLDLGSRDIDVSVAFYSGLFGWDFQSAGPEAGGYGMFQLDGKTVAAVGPLTQEGTRPAWTIYFHTPDADTTVKLVERAGGTVRMEPFDVFTAGRMAGFTDPAGAEFAVWQPGDNKGLEKVGEPGSLCWTELHTTDVTRARGFYKSVFDWDAEDASFPGGTYIVLSTSGGGQEGSFGGMVQLNDEHIAAGATVHWHPYFAVTDVDAVVEKTRQLGGSVIFPADDLEGVGRLAQLADSQGAVFAVLHPAVP</sequence>
<evidence type="ECO:0000313" key="3">
    <source>
        <dbReference type="Proteomes" id="UP000305778"/>
    </source>
</evidence>
<evidence type="ECO:0000259" key="1">
    <source>
        <dbReference type="PROSITE" id="PS51819"/>
    </source>
</evidence>
<dbReference type="InterPro" id="IPR037523">
    <property type="entry name" value="VOC_core"/>
</dbReference>
<name>A0A4U0SP69_9ACTN</name>
<accession>A0A4U0SP69</accession>
<dbReference type="Pfam" id="PF18029">
    <property type="entry name" value="Glyoxalase_6"/>
    <property type="match status" value="1"/>
</dbReference>
<dbReference type="InterPro" id="IPR004360">
    <property type="entry name" value="Glyas_Fos-R_dOase_dom"/>
</dbReference>
<dbReference type="CDD" id="cd07247">
    <property type="entry name" value="SgaA_N_like"/>
    <property type="match status" value="2"/>
</dbReference>
<dbReference type="OrthoDB" id="9793039at2"/>
<dbReference type="PANTHER" id="PTHR33993:SF10">
    <property type="entry name" value="CONSERVED PROTEIN"/>
    <property type="match status" value="1"/>
</dbReference>
<comment type="caution">
    <text evidence="2">The sequence shown here is derived from an EMBL/GenBank/DDBJ whole genome shotgun (WGS) entry which is preliminary data.</text>
</comment>
<gene>
    <name evidence="2" type="ORF">FCI23_08335</name>
</gene>
<dbReference type="PANTHER" id="PTHR33993">
    <property type="entry name" value="GLYOXALASE-RELATED"/>
    <property type="match status" value="1"/>
</dbReference>
<dbReference type="RefSeq" id="WP_136722836.1">
    <property type="nucleotide sequence ID" value="NZ_SUMC01000006.1"/>
</dbReference>
<dbReference type="EMBL" id="SUMC01000006">
    <property type="protein sequence ID" value="TKA11840.1"/>
    <property type="molecule type" value="Genomic_DNA"/>
</dbReference>
<dbReference type="InterPro" id="IPR041581">
    <property type="entry name" value="Glyoxalase_6"/>
</dbReference>
<proteinExistence type="predicted"/>
<dbReference type="InterPro" id="IPR052164">
    <property type="entry name" value="Anthracycline_SecMetBiosynth"/>
</dbReference>
<reference evidence="2 3" key="1">
    <citation type="submission" date="2019-04" db="EMBL/GenBank/DDBJ databases">
        <title>Streptomyces oryziradicis sp. nov., a novel actinomycete isolated from rhizosphere soil of rice (Oryza sativa L.).</title>
        <authorList>
            <person name="Li C."/>
        </authorList>
    </citation>
    <scope>NUCLEOTIDE SEQUENCE [LARGE SCALE GENOMIC DNA]</scope>
    <source>
        <strain evidence="2 3">NEAU-C40</strain>
    </source>
</reference>
<dbReference type="SUPFAM" id="SSF54593">
    <property type="entry name" value="Glyoxalase/Bleomycin resistance protein/Dihydroxybiphenyl dioxygenase"/>
    <property type="match status" value="2"/>
</dbReference>
<organism evidence="2 3">
    <name type="scientific">Actinacidiphila oryziradicis</name>
    <dbReference type="NCBI Taxonomy" id="2571141"/>
    <lineage>
        <taxon>Bacteria</taxon>
        <taxon>Bacillati</taxon>
        <taxon>Actinomycetota</taxon>
        <taxon>Actinomycetes</taxon>
        <taxon>Kitasatosporales</taxon>
        <taxon>Streptomycetaceae</taxon>
        <taxon>Actinacidiphila</taxon>
    </lineage>
</organism>
<dbReference type="PROSITE" id="PS51819">
    <property type="entry name" value="VOC"/>
    <property type="match status" value="2"/>
</dbReference>